<dbReference type="EMBL" id="CM037618">
    <property type="protein sequence ID" value="KAH8000769.1"/>
    <property type="molecule type" value="Genomic_DNA"/>
</dbReference>
<evidence type="ECO:0000313" key="1">
    <source>
        <dbReference type="EMBL" id="KAH8000769.1"/>
    </source>
</evidence>
<protein>
    <submittedName>
        <fullName evidence="1">Uncharacterized protein</fullName>
    </submittedName>
</protein>
<evidence type="ECO:0000313" key="2">
    <source>
        <dbReference type="Proteomes" id="UP000827872"/>
    </source>
</evidence>
<proteinExistence type="predicted"/>
<comment type="caution">
    <text evidence="1">The sequence shown here is derived from an EMBL/GenBank/DDBJ whole genome shotgun (WGS) entry which is preliminary data.</text>
</comment>
<organism evidence="1 2">
    <name type="scientific">Sphaerodactylus townsendi</name>
    <dbReference type="NCBI Taxonomy" id="933632"/>
    <lineage>
        <taxon>Eukaryota</taxon>
        <taxon>Metazoa</taxon>
        <taxon>Chordata</taxon>
        <taxon>Craniata</taxon>
        <taxon>Vertebrata</taxon>
        <taxon>Euteleostomi</taxon>
        <taxon>Lepidosauria</taxon>
        <taxon>Squamata</taxon>
        <taxon>Bifurcata</taxon>
        <taxon>Gekkota</taxon>
        <taxon>Sphaerodactylidae</taxon>
        <taxon>Sphaerodactylus</taxon>
    </lineage>
</organism>
<keyword evidence="2" id="KW-1185">Reference proteome</keyword>
<name>A0ACB8F7A2_9SAUR</name>
<accession>A0ACB8F7A2</accession>
<sequence>MSSCHCDLLISNLKSRIEVFVGIPVNFQRLQYLDEVDLSDKSTLKDNDIVSGVTITMRIWSQDAWGRLVRAAVNGDTHKLHNLGATKTSSFRTAHSDLLNPDKRAEWLAHRSFVALFLTARRGLLKAMEFLLQNGSVRSP</sequence>
<gene>
    <name evidence="1" type="ORF">K3G42_028647</name>
</gene>
<dbReference type="Proteomes" id="UP000827872">
    <property type="component" value="Linkage Group LG05"/>
</dbReference>
<reference evidence="1" key="1">
    <citation type="submission" date="2021-08" db="EMBL/GenBank/DDBJ databases">
        <title>The first chromosome-level gecko genome reveals the dynamic sex chromosomes of Neotropical dwarf geckos (Sphaerodactylidae: Sphaerodactylus).</title>
        <authorList>
            <person name="Pinto B.J."/>
            <person name="Keating S.E."/>
            <person name="Gamble T."/>
        </authorList>
    </citation>
    <scope>NUCLEOTIDE SEQUENCE</scope>
    <source>
        <strain evidence="1">TG3544</strain>
    </source>
</reference>